<organism evidence="2 3">
    <name type="scientific">Candidatus Criblamydia sequanensis CRIB-18</name>
    <dbReference type="NCBI Taxonomy" id="1437425"/>
    <lineage>
        <taxon>Bacteria</taxon>
        <taxon>Pseudomonadati</taxon>
        <taxon>Chlamydiota</taxon>
        <taxon>Chlamydiia</taxon>
        <taxon>Parachlamydiales</taxon>
        <taxon>Candidatus Criblamydiaceae</taxon>
        <taxon>Candidatus Criblamydia</taxon>
    </lineage>
</organism>
<dbReference type="EMBL" id="CCEJ010000012">
    <property type="protein sequence ID" value="CDR35065.1"/>
    <property type="molecule type" value="Genomic_DNA"/>
</dbReference>
<evidence type="ECO:0000313" key="3">
    <source>
        <dbReference type="Proteomes" id="UP000031552"/>
    </source>
</evidence>
<dbReference type="AlphaFoldDB" id="A0A090D2Y4"/>
<dbReference type="GO" id="GO:0051301">
    <property type="term" value="P:cell division"/>
    <property type="evidence" value="ECO:0007669"/>
    <property type="project" value="UniProtKB-KW"/>
</dbReference>
<proteinExistence type="predicted"/>
<keyword evidence="3" id="KW-1185">Reference proteome</keyword>
<sequence length="292" mass="33997">MAPYKYSYTKALLWILLSNFLVAALFFLSFSNASYERLKNAADPRFNIHYLMQTGPEKEQLKTEYLAELLSLSQDEPVNVYQYPILEAQNKILKNPLFKTVSIKRVTPDALLIDYTIRKPIAFLYNRSNTALDSEGKLFPFSPFYTPKKLPWIYLNEALFLKNEAIWGKNLTFGEDKLKPISLFNEIKKYSLQFDLNLSSVDFSKIEESIFAKREIVLMATTNISYKNDPQKLFFIRLPVYDLKEAFEKLGSLKKYLQMRERDKKSIYILDLRQKELVLFKKVGGGNLPSGL</sequence>
<keyword evidence="2" id="KW-0132">Cell division</keyword>
<dbReference type="RefSeq" id="WP_053332030.1">
    <property type="nucleotide sequence ID" value="NZ_CCEJ010000012.1"/>
</dbReference>
<evidence type="ECO:0000313" key="2">
    <source>
        <dbReference type="EMBL" id="CDR35065.1"/>
    </source>
</evidence>
<keyword evidence="1" id="KW-0812">Transmembrane</keyword>
<keyword evidence="1" id="KW-1133">Transmembrane helix</keyword>
<reference evidence="2" key="1">
    <citation type="submission" date="2013-12" db="EMBL/GenBank/DDBJ databases">
        <authorList>
            <person name="Linke B."/>
        </authorList>
    </citation>
    <scope>NUCLEOTIDE SEQUENCE [LARGE SCALE GENOMIC DNA]</scope>
    <source>
        <strain evidence="2">CRIB-18</strain>
    </source>
</reference>
<name>A0A090D2Y4_9BACT</name>
<keyword evidence="1" id="KW-0472">Membrane</keyword>
<keyword evidence="2" id="KW-0131">Cell cycle</keyword>
<dbReference type="STRING" id="1437425.CSEC_2259"/>
<dbReference type="eggNOG" id="COG1589">
    <property type="taxonomic scope" value="Bacteria"/>
</dbReference>
<reference evidence="2" key="2">
    <citation type="submission" date="2014-09" db="EMBL/GenBank/DDBJ databases">
        <title>Criblamydia sequanensis harbors a mega-plasmid encoding arsenite resistance.</title>
        <authorList>
            <person name="Bertelli C."/>
            <person name="Goesmann A."/>
            <person name="Greub G."/>
        </authorList>
    </citation>
    <scope>NUCLEOTIDE SEQUENCE [LARGE SCALE GENOMIC DNA]</scope>
    <source>
        <strain evidence="2">CRIB-18</strain>
    </source>
</reference>
<gene>
    <name evidence="2" type="primary">ftsQ</name>
    <name evidence="2" type="ORF">CSEC_2259</name>
</gene>
<protein>
    <submittedName>
        <fullName evidence="2">Cell division protein ftsQ</fullName>
    </submittedName>
</protein>
<comment type="caution">
    <text evidence="2">The sequence shown here is derived from an EMBL/GenBank/DDBJ whole genome shotgun (WGS) entry which is preliminary data.</text>
</comment>
<dbReference type="Proteomes" id="UP000031552">
    <property type="component" value="Unassembled WGS sequence"/>
</dbReference>
<evidence type="ECO:0000256" key="1">
    <source>
        <dbReference type="SAM" id="Phobius"/>
    </source>
</evidence>
<dbReference type="OrthoDB" id="21142at2"/>
<feature type="transmembrane region" description="Helical" evidence="1">
    <location>
        <begin position="12"/>
        <end position="30"/>
    </location>
</feature>
<accession>A0A090D2Y4</accession>